<keyword evidence="2" id="KW-0732">Signal</keyword>
<evidence type="ECO:0000313" key="3">
    <source>
        <dbReference type="EMBL" id="MVN21956.1"/>
    </source>
</evidence>
<keyword evidence="1" id="KW-0812">Transmembrane</keyword>
<organism evidence="3 4">
    <name type="scientific">Mucilaginibacter arboris</name>
    <dbReference type="NCBI Taxonomy" id="2682090"/>
    <lineage>
        <taxon>Bacteria</taxon>
        <taxon>Pseudomonadati</taxon>
        <taxon>Bacteroidota</taxon>
        <taxon>Sphingobacteriia</taxon>
        <taxon>Sphingobacteriales</taxon>
        <taxon>Sphingobacteriaceae</taxon>
        <taxon>Mucilaginibacter</taxon>
    </lineage>
</organism>
<accession>A0A7K1SXA3</accession>
<gene>
    <name evidence="3" type="ORF">GO621_10455</name>
</gene>
<evidence type="ECO:0000256" key="2">
    <source>
        <dbReference type="SAM" id="SignalP"/>
    </source>
</evidence>
<feature type="chain" id="PRO_5029677200" description="Seryl-tRNA synthetase" evidence="2">
    <location>
        <begin position="24"/>
        <end position="108"/>
    </location>
</feature>
<dbReference type="Proteomes" id="UP000462014">
    <property type="component" value="Unassembled WGS sequence"/>
</dbReference>
<dbReference type="AlphaFoldDB" id="A0A7K1SXA3"/>
<dbReference type="RefSeq" id="WP_157566756.1">
    <property type="nucleotide sequence ID" value="NZ_WPIK01000008.1"/>
</dbReference>
<protein>
    <recommendedName>
        <fullName evidence="5">Seryl-tRNA synthetase</fullName>
    </recommendedName>
</protein>
<reference evidence="3 4" key="1">
    <citation type="submission" date="2019-12" db="EMBL/GenBank/DDBJ databases">
        <title>Mucilaginibacter sp. HMF7410 genome sequencing and assembly.</title>
        <authorList>
            <person name="Kang H."/>
            <person name="Cha I."/>
            <person name="Kim H."/>
            <person name="Joh K."/>
        </authorList>
    </citation>
    <scope>NUCLEOTIDE SEQUENCE [LARGE SCALE GENOMIC DNA]</scope>
    <source>
        <strain evidence="3 4">HMF7410</strain>
    </source>
</reference>
<feature type="transmembrane region" description="Helical" evidence="1">
    <location>
        <begin position="85"/>
        <end position="107"/>
    </location>
</feature>
<dbReference type="EMBL" id="WPIK01000008">
    <property type="protein sequence ID" value="MVN21956.1"/>
    <property type="molecule type" value="Genomic_DNA"/>
</dbReference>
<evidence type="ECO:0000313" key="4">
    <source>
        <dbReference type="Proteomes" id="UP000462014"/>
    </source>
</evidence>
<keyword evidence="1" id="KW-1133">Transmembrane helix</keyword>
<evidence type="ECO:0000256" key="1">
    <source>
        <dbReference type="SAM" id="Phobius"/>
    </source>
</evidence>
<name>A0A7K1SXA3_9SPHI</name>
<keyword evidence="4" id="KW-1185">Reference proteome</keyword>
<proteinExistence type="predicted"/>
<feature type="signal peptide" evidence="2">
    <location>
        <begin position="1"/>
        <end position="23"/>
    </location>
</feature>
<sequence>MKKKVYLLSTALVLAFSTTQLSAATVITEPIAKEVSLTDAQKEAKLEAIKARVEEIKAMDKSQLSKEQKQEVKAELKTMKAQARALGGGIYLSVGAIIIIILVLILIL</sequence>
<evidence type="ECO:0008006" key="5">
    <source>
        <dbReference type="Google" id="ProtNLM"/>
    </source>
</evidence>
<comment type="caution">
    <text evidence="3">The sequence shown here is derived from an EMBL/GenBank/DDBJ whole genome shotgun (WGS) entry which is preliminary data.</text>
</comment>
<keyword evidence="1" id="KW-0472">Membrane</keyword>